<dbReference type="NCBIfam" id="TIGR00071">
    <property type="entry name" value="hisT_truA"/>
    <property type="match status" value="1"/>
</dbReference>
<accession>A0A382NLA1</accession>
<dbReference type="PIRSF" id="PIRSF001430">
    <property type="entry name" value="tRNA_psdUrid_synth"/>
    <property type="match status" value="1"/>
</dbReference>
<organism evidence="5">
    <name type="scientific">marine metagenome</name>
    <dbReference type="NCBI Taxonomy" id="408172"/>
    <lineage>
        <taxon>unclassified sequences</taxon>
        <taxon>metagenomes</taxon>
        <taxon>ecological metagenomes</taxon>
    </lineage>
</organism>
<keyword evidence="3" id="KW-0413">Isomerase</keyword>
<protein>
    <recommendedName>
        <fullName evidence="4">Pseudouridine synthase I TruA alpha/beta domain-containing protein</fullName>
    </recommendedName>
</protein>
<dbReference type="GO" id="GO:0003723">
    <property type="term" value="F:RNA binding"/>
    <property type="evidence" value="ECO:0007669"/>
    <property type="project" value="InterPro"/>
</dbReference>
<dbReference type="PANTHER" id="PTHR11142">
    <property type="entry name" value="PSEUDOURIDYLATE SYNTHASE"/>
    <property type="match status" value="1"/>
</dbReference>
<dbReference type="Gene3D" id="3.30.70.580">
    <property type="entry name" value="Pseudouridine synthase I, catalytic domain, N-terminal subdomain"/>
    <property type="match status" value="1"/>
</dbReference>
<dbReference type="CDD" id="cd02570">
    <property type="entry name" value="PseudoU_synth_EcTruA"/>
    <property type="match status" value="1"/>
</dbReference>
<dbReference type="EMBL" id="UINC01101292">
    <property type="protein sequence ID" value="SVC61984.1"/>
    <property type="molecule type" value="Genomic_DNA"/>
</dbReference>
<dbReference type="Pfam" id="PF01416">
    <property type="entry name" value="PseudoU_synth_1"/>
    <property type="match status" value="2"/>
</dbReference>
<evidence type="ECO:0000256" key="2">
    <source>
        <dbReference type="ARBA" id="ARBA00022694"/>
    </source>
</evidence>
<evidence type="ECO:0000313" key="5">
    <source>
        <dbReference type="EMBL" id="SVC61984.1"/>
    </source>
</evidence>
<dbReference type="SUPFAM" id="SSF55120">
    <property type="entry name" value="Pseudouridine synthase"/>
    <property type="match status" value="1"/>
</dbReference>
<feature type="domain" description="Pseudouridine synthase I TruA alpha/beta" evidence="4">
    <location>
        <begin position="3"/>
        <end position="95"/>
    </location>
</feature>
<dbReference type="InterPro" id="IPR020094">
    <property type="entry name" value="TruA/RsuA/RluB/E/F_N"/>
</dbReference>
<dbReference type="InterPro" id="IPR020103">
    <property type="entry name" value="PsdUridine_synth_cat_dom_sf"/>
</dbReference>
<dbReference type="FunFam" id="3.30.70.580:FF:000001">
    <property type="entry name" value="tRNA pseudouridine synthase A"/>
    <property type="match status" value="1"/>
</dbReference>
<keyword evidence="2" id="KW-0819">tRNA processing</keyword>
<evidence type="ECO:0000259" key="4">
    <source>
        <dbReference type="Pfam" id="PF01416"/>
    </source>
</evidence>
<reference evidence="5" key="1">
    <citation type="submission" date="2018-05" db="EMBL/GenBank/DDBJ databases">
        <authorList>
            <person name="Lanie J.A."/>
            <person name="Ng W.-L."/>
            <person name="Kazmierczak K.M."/>
            <person name="Andrzejewski T.M."/>
            <person name="Davidsen T.M."/>
            <person name="Wayne K.J."/>
            <person name="Tettelin H."/>
            <person name="Glass J.I."/>
            <person name="Rusch D."/>
            <person name="Podicherti R."/>
            <person name="Tsui H.-C.T."/>
            <person name="Winkler M.E."/>
        </authorList>
    </citation>
    <scope>NUCLEOTIDE SEQUENCE</scope>
</reference>
<dbReference type="InterPro" id="IPR020097">
    <property type="entry name" value="PsdUridine_synth_TruA_a/b_dom"/>
</dbReference>
<dbReference type="GO" id="GO:0031119">
    <property type="term" value="P:tRNA pseudouridine synthesis"/>
    <property type="evidence" value="ECO:0007669"/>
    <property type="project" value="TreeGrafter"/>
</dbReference>
<feature type="domain" description="Pseudouridine synthase I TruA alpha/beta" evidence="4">
    <location>
        <begin position="142"/>
        <end position="242"/>
    </location>
</feature>
<dbReference type="Gene3D" id="3.30.70.660">
    <property type="entry name" value="Pseudouridine synthase I, catalytic domain, C-terminal subdomain"/>
    <property type="match status" value="1"/>
</dbReference>
<dbReference type="PANTHER" id="PTHR11142:SF0">
    <property type="entry name" value="TRNA PSEUDOURIDINE SYNTHASE-LIKE 1"/>
    <property type="match status" value="1"/>
</dbReference>
<dbReference type="InterPro" id="IPR001406">
    <property type="entry name" value="PsdUridine_synth_TruA"/>
</dbReference>
<gene>
    <name evidence="5" type="ORF">METZ01_LOCUS314838</name>
</gene>
<dbReference type="InterPro" id="IPR020095">
    <property type="entry name" value="PsdUridine_synth_TruA_C"/>
</dbReference>
<sequence length="247" mass="28795">MICEYEGTKYNGFQSQSTNNTIQDKIEHSINKIVNRSINIEYAGRTDSGVHARHQVISVNLKWNHDPIKLQNAINNYLPTDIRVKNIKIAPEHFHPRKSAISRSYEYSILRSDNSDVFTRNTVLKFSHDLNLYYINKCLNILKGKHNFRNFCKKDSIPENPIRILYETSMIKDKNILKLKFKGSSFLRHQVRFMVGTILKIGTEKIPFETLKMMLESKKSSNFFIKYNVPPRGLCLTLVEYDGFSLN</sequence>
<dbReference type="AlphaFoldDB" id="A0A382NLA1"/>
<name>A0A382NLA1_9ZZZZ</name>
<dbReference type="HAMAP" id="MF_00171">
    <property type="entry name" value="TruA"/>
    <property type="match status" value="1"/>
</dbReference>
<dbReference type="GO" id="GO:0009982">
    <property type="term" value="F:pseudouridine synthase activity"/>
    <property type="evidence" value="ECO:0007669"/>
    <property type="project" value="InterPro"/>
</dbReference>
<comment type="similarity">
    <text evidence="1">Belongs to the tRNA pseudouridine synthase TruA family.</text>
</comment>
<evidence type="ECO:0000256" key="3">
    <source>
        <dbReference type="ARBA" id="ARBA00023235"/>
    </source>
</evidence>
<proteinExistence type="inferred from homology"/>
<evidence type="ECO:0000256" key="1">
    <source>
        <dbReference type="ARBA" id="ARBA00009375"/>
    </source>
</evidence>